<dbReference type="GO" id="GO:0003676">
    <property type="term" value="F:nucleic acid binding"/>
    <property type="evidence" value="ECO:0007669"/>
    <property type="project" value="InterPro"/>
</dbReference>
<name>A0A3R7PPP3_PENVA</name>
<dbReference type="AlphaFoldDB" id="A0A3R7PPP3"/>
<feature type="region of interest" description="Disordered" evidence="2">
    <location>
        <begin position="421"/>
        <end position="479"/>
    </location>
</feature>
<dbReference type="Proteomes" id="UP000283509">
    <property type="component" value="Unassembled WGS sequence"/>
</dbReference>
<feature type="compositionally biased region" description="Polar residues" evidence="2">
    <location>
        <begin position="422"/>
        <end position="433"/>
    </location>
</feature>
<keyword evidence="1" id="KW-0862">Zinc</keyword>
<dbReference type="SMART" id="SM00343">
    <property type="entry name" value="ZnF_C2HC"/>
    <property type="match status" value="1"/>
</dbReference>
<reference evidence="4 5" key="2">
    <citation type="submission" date="2019-01" db="EMBL/GenBank/DDBJ databases">
        <title>The decoding of complex shrimp genome reveals the adaptation for benthos swimmer, frequently molting mechanism and breeding impact on genome.</title>
        <authorList>
            <person name="Sun Y."/>
            <person name="Gao Y."/>
            <person name="Yu Y."/>
        </authorList>
    </citation>
    <scope>NUCLEOTIDE SEQUENCE [LARGE SCALE GENOMIC DNA]</scope>
    <source>
        <tissue evidence="4">Muscle</tissue>
    </source>
</reference>
<gene>
    <name evidence="4" type="ORF">C7M84_002532</name>
</gene>
<feature type="compositionally biased region" description="Basic and acidic residues" evidence="2">
    <location>
        <begin position="149"/>
        <end position="173"/>
    </location>
</feature>
<dbReference type="Gene3D" id="4.10.60.10">
    <property type="entry name" value="Zinc finger, CCHC-type"/>
    <property type="match status" value="1"/>
</dbReference>
<proteinExistence type="predicted"/>
<organism evidence="4 5">
    <name type="scientific">Penaeus vannamei</name>
    <name type="common">Whiteleg shrimp</name>
    <name type="synonym">Litopenaeus vannamei</name>
    <dbReference type="NCBI Taxonomy" id="6689"/>
    <lineage>
        <taxon>Eukaryota</taxon>
        <taxon>Metazoa</taxon>
        <taxon>Ecdysozoa</taxon>
        <taxon>Arthropoda</taxon>
        <taxon>Crustacea</taxon>
        <taxon>Multicrustacea</taxon>
        <taxon>Malacostraca</taxon>
        <taxon>Eumalacostraca</taxon>
        <taxon>Eucarida</taxon>
        <taxon>Decapoda</taxon>
        <taxon>Dendrobranchiata</taxon>
        <taxon>Penaeoidea</taxon>
        <taxon>Penaeidae</taxon>
        <taxon>Penaeus</taxon>
    </lineage>
</organism>
<evidence type="ECO:0000313" key="5">
    <source>
        <dbReference type="Proteomes" id="UP000283509"/>
    </source>
</evidence>
<dbReference type="Pfam" id="PF00098">
    <property type="entry name" value="zf-CCHC"/>
    <property type="match status" value="1"/>
</dbReference>
<dbReference type="SUPFAM" id="SSF57756">
    <property type="entry name" value="Retrovirus zinc finger-like domains"/>
    <property type="match status" value="1"/>
</dbReference>
<sequence>MPGRGRPLRATRSSSQPSSRTSSPDHRESLIVVQGSDTQVQDAIQAVEGEVTIMEEMVQRMTELIAQNREEMLCRMEEMARTSEDRLQRLEDHLQRTAPTEAVVSHSNGSQVPSAVQPEEPPADAPLPRTRQDTSPPAARSANPIHQVSTREDLQEWQRQMEERERRLQRQERALQNQQLPGYRREEAAQPGSSYLHDTRQTFPEPAPRMTTPLRPRYCEEPAENHLQHQHPALAYREFMPYLVSRDLIPHFKGETSAYEPLNRNQEVESYIRAIENLVRPTSDDAYIRVARTSCRGRAETIINSESFDGIRDWDTFKRQLRRKFRGTYTASDFFKVLYDHGMTEKQAPIDFFLEVEASVFQGYRDHRGAVGEPSELIRRVFLAGLPSTLLDLLVLKDDCSPIQLAETAQKLWNSRYGIRHSGSNTRHQSPNDLQEDDYQLRRRTPDRPARIRDRYDLFPVATSPPPTQSPLSSPPTSRRNVWCEYHRSSTHSTRECRAAARQSSPPAYSCFRCGRSGHMSRECPFPRGQEGRVPNFTGDFTGGNPHALHRSPDRAGPNSSSDYSSSRRTASRGTQC</sequence>
<comment type="caution">
    <text evidence="4">The sequence shown here is derived from an EMBL/GenBank/DDBJ whole genome shotgun (WGS) entry which is preliminary data.</text>
</comment>
<dbReference type="EMBL" id="QCYY01001340">
    <property type="protein sequence ID" value="ROT78753.1"/>
    <property type="molecule type" value="Genomic_DNA"/>
</dbReference>
<keyword evidence="1" id="KW-0863">Zinc-finger</keyword>
<dbReference type="InterPro" id="IPR036875">
    <property type="entry name" value="Znf_CCHC_sf"/>
</dbReference>
<keyword evidence="1" id="KW-0479">Metal-binding</keyword>
<feature type="compositionally biased region" description="Basic and acidic residues" evidence="2">
    <location>
        <begin position="439"/>
        <end position="457"/>
    </location>
</feature>
<reference evidence="4 5" key="1">
    <citation type="submission" date="2018-04" db="EMBL/GenBank/DDBJ databases">
        <authorList>
            <person name="Zhang X."/>
            <person name="Yuan J."/>
            <person name="Li F."/>
            <person name="Xiang J."/>
        </authorList>
    </citation>
    <scope>NUCLEOTIDE SEQUENCE [LARGE SCALE GENOMIC DNA]</scope>
    <source>
        <tissue evidence="4">Muscle</tissue>
    </source>
</reference>
<protein>
    <recommendedName>
        <fullName evidence="3">CCHC-type domain-containing protein</fullName>
    </recommendedName>
</protein>
<keyword evidence="5" id="KW-1185">Reference proteome</keyword>
<evidence type="ECO:0000256" key="1">
    <source>
        <dbReference type="PROSITE-ProRule" id="PRU00047"/>
    </source>
</evidence>
<feature type="compositionally biased region" description="Low complexity" evidence="2">
    <location>
        <begin position="11"/>
        <end position="22"/>
    </location>
</feature>
<evidence type="ECO:0000313" key="4">
    <source>
        <dbReference type="EMBL" id="ROT78753.1"/>
    </source>
</evidence>
<dbReference type="InterPro" id="IPR001878">
    <property type="entry name" value="Znf_CCHC"/>
</dbReference>
<accession>A0A3R7PPP3</accession>
<feature type="domain" description="CCHC-type" evidence="3">
    <location>
        <begin position="511"/>
        <end position="525"/>
    </location>
</feature>
<evidence type="ECO:0000259" key="3">
    <source>
        <dbReference type="PROSITE" id="PS50158"/>
    </source>
</evidence>
<feature type="compositionally biased region" description="Low complexity" evidence="2">
    <location>
        <begin position="560"/>
        <end position="577"/>
    </location>
</feature>
<feature type="region of interest" description="Disordered" evidence="2">
    <location>
        <begin position="1"/>
        <end position="28"/>
    </location>
</feature>
<dbReference type="GO" id="GO:0008270">
    <property type="term" value="F:zinc ion binding"/>
    <property type="evidence" value="ECO:0007669"/>
    <property type="project" value="UniProtKB-KW"/>
</dbReference>
<dbReference type="PROSITE" id="PS50158">
    <property type="entry name" value="ZF_CCHC"/>
    <property type="match status" value="1"/>
</dbReference>
<evidence type="ECO:0000256" key="2">
    <source>
        <dbReference type="SAM" id="MobiDB-lite"/>
    </source>
</evidence>
<feature type="region of interest" description="Disordered" evidence="2">
    <location>
        <begin position="539"/>
        <end position="577"/>
    </location>
</feature>
<feature type="compositionally biased region" description="Polar residues" evidence="2">
    <location>
        <begin position="105"/>
        <end position="114"/>
    </location>
</feature>
<feature type="region of interest" description="Disordered" evidence="2">
    <location>
        <begin position="97"/>
        <end position="211"/>
    </location>
</feature>